<keyword evidence="1" id="KW-0812">Transmembrane</keyword>
<keyword evidence="3" id="KW-1185">Reference proteome</keyword>
<feature type="transmembrane region" description="Helical" evidence="1">
    <location>
        <begin position="201"/>
        <end position="219"/>
    </location>
</feature>
<dbReference type="EMBL" id="JBHTAP010000001">
    <property type="protein sequence ID" value="MFC7235329.1"/>
    <property type="molecule type" value="Genomic_DNA"/>
</dbReference>
<feature type="transmembrane region" description="Helical" evidence="1">
    <location>
        <begin position="68"/>
        <end position="87"/>
    </location>
</feature>
<accession>A0ABD5ZQ45</accession>
<feature type="transmembrane region" description="Helical" evidence="1">
    <location>
        <begin position="37"/>
        <end position="56"/>
    </location>
</feature>
<dbReference type="GeneID" id="79267022"/>
<name>A0ABD5ZQ45_9EURY</name>
<sequence>MSRRGQPVPEAAPLIGVVLAFGVAGFGFLFAPADARLPVAAVALLLLYGFTAYGVARSPDPAAAIPPDPTLAAGLLLGAVAAGYGVVVGQPMPGLLVAAVAAVPPAAYHARFGERVNPLSPDRTFLAAGGLAALVVALGVLVGDPAVGALDAAVLLLAAADYRDTRGEPLSEVAEFTLVAAALGGAALALLYFVLVADRPAIGLLAGAALVVVGAYFALGEERVRTS</sequence>
<dbReference type="AlphaFoldDB" id="A0ABD5ZQ45"/>
<gene>
    <name evidence="2" type="ORF">ACFQJ4_08400</name>
</gene>
<feature type="transmembrane region" description="Helical" evidence="1">
    <location>
        <begin position="12"/>
        <end position="31"/>
    </location>
</feature>
<evidence type="ECO:0000313" key="3">
    <source>
        <dbReference type="Proteomes" id="UP001596398"/>
    </source>
</evidence>
<feature type="transmembrane region" description="Helical" evidence="1">
    <location>
        <begin position="124"/>
        <end position="141"/>
    </location>
</feature>
<dbReference type="RefSeq" id="WP_276233459.1">
    <property type="nucleotide sequence ID" value="NZ_CP119802.1"/>
</dbReference>
<dbReference type="Proteomes" id="UP001596398">
    <property type="component" value="Unassembled WGS sequence"/>
</dbReference>
<evidence type="ECO:0000256" key="1">
    <source>
        <dbReference type="SAM" id="Phobius"/>
    </source>
</evidence>
<protein>
    <submittedName>
        <fullName evidence="2">Uncharacterized protein</fullName>
    </submittedName>
</protein>
<feature type="transmembrane region" description="Helical" evidence="1">
    <location>
        <begin position="176"/>
        <end position="195"/>
    </location>
</feature>
<organism evidence="2 3">
    <name type="scientific">Halosegnis marinus</name>
    <dbReference type="NCBI Taxonomy" id="3034023"/>
    <lineage>
        <taxon>Archaea</taxon>
        <taxon>Methanobacteriati</taxon>
        <taxon>Methanobacteriota</taxon>
        <taxon>Stenosarchaea group</taxon>
        <taxon>Halobacteria</taxon>
        <taxon>Halobacteriales</taxon>
        <taxon>Natronomonadaceae</taxon>
        <taxon>Halosegnis</taxon>
    </lineage>
</organism>
<evidence type="ECO:0000313" key="2">
    <source>
        <dbReference type="EMBL" id="MFC7235329.1"/>
    </source>
</evidence>
<keyword evidence="1" id="KW-1133">Transmembrane helix</keyword>
<keyword evidence="1" id="KW-0472">Membrane</keyword>
<proteinExistence type="predicted"/>
<reference evidence="2 3" key="1">
    <citation type="journal article" date="2019" name="Int. J. Syst. Evol. Microbiol.">
        <title>The Global Catalogue of Microorganisms (GCM) 10K type strain sequencing project: providing services to taxonomists for standard genome sequencing and annotation.</title>
        <authorList>
            <consortium name="The Broad Institute Genomics Platform"/>
            <consortium name="The Broad Institute Genome Sequencing Center for Infectious Disease"/>
            <person name="Wu L."/>
            <person name="Ma J."/>
        </authorList>
    </citation>
    <scope>NUCLEOTIDE SEQUENCE [LARGE SCALE GENOMIC DNA]</scope>
    <source>
        <strain evidence="2 3">DT85</strain>
    </source>
</reference>
<comment type="caution">
    <text evidence="2">The sequence shown here is derived from an EMBL/GenBank/DDBJ whole genome shotgun (WGS) entry which is preliminary data.</text>
</comment>